<evidence type="ECO:0000313" key="5">
    <source>
        <dbReference type="Proteomes" id="UP000776650"/>
    </source>
</evidence>
<protein>
    <recommendedName>
        <fullName evidence="6">Secreted protein</fullName>
    </recommendedName>
</protein>
<feature type="chain" id="PRO_5037368870" description="Secreted protein" evidence="1">
    <location>
        <begin position="27"/>
        <end position="415"/>
    </location>
</feature>
<accession>A0A921F5N7</accession>
<name>A0A921F5N7_9ACTN</name>
<dbReference type="RefSeq" id="WP_303911734.1">
    <property type="nucleotide sequence ID" value="NZ_DYXM01000113.1"/>
</dbReference>
<evidence type="ECO:0000313" key="4">
    <source>
        <dbReference type="EMBL" id="HJE90584.1"/>
    </source>
</evidence>
<organism evidence="4 5">
    <name type="scientific">Dietzia timorensis</name>
    <dbReference type="NCBI Taxonomy" id="499555"/>
    <lineage>
        <taxon>Bacteria</taxon>
        <taxon>Bacillati</taxon>
        <taxon>Actinomycetota</taxon>
        <taxon>Actinomycetes</taxon>
        <taxon>Mycobacteriales</taxon>
        <taxon>Dietziaceae</taxon>
        <taxon>Dietzia</taxon>
    </lineage>
</organism>
<dbReference type="InterPro" id="IPR055797">
    <property type="entry name" value="DUF7373"/>
</dbReference>
<reference evidence="4" key="2">
    <citation type="submission" date="2021-09" db="EMBL/GenBank/DDBJ databases">
        <authorList>
            <person name="Gilroy R."/>
        </authorList>
    </citation>
    <scope>NUCLEOTIDE SEQUENCE</scope>
    <source>
        <strain evidence="4">ChiGjej1B1-18357</strain>
    </source>
</reference>
<proteinExistence type="predicted"/>
<dbReference type="InterPro" id="IPR056463">
    <property type="entry name" value="DUF7373_C"/>
</dbReference>
<comment type="caution">
    <text evidence="4">The sequence shown here is derived from an EMBL/GenBank/DDBJ whole genome shotgun (WGS) entry which is preliminary data.</text>
</comment>
<evidence type="ECO:0008006" key="6">
    <source>
        <dbReference type="Google" id="ProtNLM"/>
    </source>
</evidence>
<keyword evidence="1" id="KW-0732">Signal</keyword>
<dbReference type="PROSITE" id="PS51257">
    <property type="entry name" value="PROKAR_LIPOPROTEIN"/>
    <property type="match status" value="1"/>
</dbReference>
<dbReference type="Proteomes" id="UP000776650">
    <property type="component" value="Unassembled WGS sequence"/>
</dbReference>
<evidence type="ECO:0000256" key="1">
    <source>
        <dbReference type="SAM" id="SignalP"/>
    </source>
</evidence>
<sequence length="415" mass="44690">MKFFPHPKFAASTVCALLVLTACSQASDSGTETDTPTEPPVDVAALDTGEYATEPHEPFGKADDSNGLDFETQRMAEFLAMPFEIDPALTERTKLPLQSIRSAAENQPLTEEEQAALDDNQFLYGVTSGGDVPSTEDSPNQQMMYQVLRFPTPENAKQAANQLASVGGEGSAPVEIPGHPEALAHTRLTGFDSDFTVVSYQPHGEYVLLSQVRAPEADRDVSLERTAKFLDVQAPLIDGFYGVEASAAPRPAGAPKVDTTIDQNEILRYTLPSLEGDETSNGGHNMGAFGPRGYALMADHAEPTMNLLTEADAKHTGSWATSLFRAGSEEQAERLEQGLMKLDSDDGASDAEPPKGLPNAKCLKEPISSGIVHSCFVRVGRYVGVAQQLDDRESVDQAISAQYIILQKADQDIED</sequence>
<dbReference type="Pfam" id="PF24092">
    <property type="entry name" value="DUF7373_C"/>
    <property type="match status" value="1"/>
</dbReference>
<evidence type="ECO:0000259" key="3">
    <source>
        <dbReference type="Pfam" id="PF24092"/>
    </source>
</evidence>
<dbReference type="Pfam" id="PF24088">
    <property type="entry name" value="DUF7373"/>
    <property type="match status" value="1"/>
</dbReference>
<reference evidence="4" key="1">
    <citation type="journal article" date="2021" name="PeerJ">
        <title>Extensive microbial diversity within the chicken gut microbiome revealed by metagenomics and culture.</title>
        <authorList>
            <person name="Gilroy R."/>
            <person name="Ravi A."/>
            <person name="Getino M."/>
            <person name="Pursley I."/>
            <person name="Horton D.L."/>
            <person name="Alikhan N.F."/>
            <person name="Baker D."/>
            <person name="Gharbi K."/>
            <person name="Hall N."/>
            <person name="Watson M."/>
            <person name="Adriaenssens E.M."/>
            <person name="Foster-Nyarko E."/>
            <person name="Jarju S."/>
            <person name="Secka A."/>
            <person name="Antonio M."/>
            <person name="Oren A."/>
            <person name="Chaudhuri R.R."/>
            <person name="La Ragione R."/>
            <person name="Hildebrand F."/>
            <person name="Pallen M.J."/>
        </authorList>
    </citation>
    <scope>NUCLEOTIDE SEQUENCE</scope>
    <source>
        <strain evidence="4">ChiGjej1B1-18357</strain>
    </source>
</reference>
<dbReference type="EMBL" id="DYXM01000113">
    <property type="protein sequence ID" value="HJE90584.1"/>
    <property type="molecule type" value="Genomic_DNA"/>
</dbReference>
<gene>
    <name evidence="4" type="ORF">K8V11_06210</name>
</gene>
<evidence type="ECO:0000259" key="2">
    <source>
        <dbReference type="Pfam" id="PF24088"/>
    </source>
</evidence>
<dbReference type="AlphaFoldDB" id="A0A921F5N7"/>
<feature type="signal peptide" evidence="1">
    <location>
        <begin position="1"/>
        <end position="26"/>
    </location>
</feature>
<feature type="domain" description="DUF7373" evidence="3">
    <location>
        <begin position="267"/>
        <end position="408"/>
    </location>
</feature>
<feature type="domain" description="DUF7373" evidence="2">
    <location>
        <begin position="62"/>
        <end position="240"/>
    </location>
</feature>